<sequence>MHANLHVTVHDQIMAKLGWMYQLCRIDDVPAQAFSRFSAQSLAPKPKSDLVAMGSAAVAFRVT</sequence>
<proteinExistence type="predicted"/>
<evidence type="ECO:0000313" key="1">
    <source>
        <dbReference type="EMBL" id="TWU57013.1"/>
    </source>
</evidence>
<dbReference type="Proteomes" id="UP000318288">
    <property type="component" value="Unassembled WGS sequence"/>
</dbReference>
<keyword evidence="2" id="KW-1185">Reference proteome</keyword>
<evidence type="ECO:0000313" key="2">
    <source>
        <dbReference type="Proteomes" id="UP000318288"/>
    </source>
</evidence>
<gene>
    <name evidence="1" type="ORF">Poly51_29340</name>
</gene>
<reference evidence="1 2" key="1">
    <citation type="submission" date="2019-02" db="EMBL/GenBank/DDBJ databases">
        <title>Deep-cultivation of Planctomycetes and their phenomic and genomic characterization uncovers novel biology.</title>
        <authorList>
            <person name="Wiegand S."/>
            <person name="Jogler M."/>
            <person name="Boedeker C."/>
            <person name="Pinto D."/>
            <person name="Vollmers J."/>
            <person name="Rivas-Marin E."/>
            <person name="Kohn T."/>
            <person name="Peeters S.H."/>
            <person name="Heuer A."/>
            <person name="Rast P."/>
            <person name="Oberbeckmann S."/>
            <person name="Bunk B."/>
            <person name="Jeske O."/>
            <person name="Meyerdierks A."/>
            <person name="Storesund J.E."/>
            <person name="Kallscheuer N."/>
            <person name="Luecker S."/>
            <person name="Lage O.M."/>
            <person name="Pohl T."/>
            <person name="Merkel B.J."/>
            <person name="Hornburger P."/>
            <person name="Mueller R.-W."/>
            <person name="Bruemmer F."/>
            <person name="Labrenz M."/>
            <person name="Spormann A.M."/>
            <person name="Op Den Camp H."/>
            <person name="Overmann J."/>
            <person name="Amann R."/>
            <person name="Jetten M.S.M."/>
            <person name="Mascher T."/>
            <person name="Medema M.H."/>
            <person name="Devos D.P."/>
            <person name="Kaster A.-K."/>
            <person name="Ovreas L."/>
            <person name="Rohde M."/>
            <person name="Galperin M.Y."/>
            <person name="Jogler C."/>
        </authorList>
    </citation>
    <scope>NUCLEOTIDE SEQUENCE [LARGE SCALE GENOMIC DNA]</scope>
    <source>
        <strain evidence="1 2">Poly51</strain>
    </source>
</reference>
<comment type="caution">
    <text evidence="1">The sequence shown here is derived from an EMBL/GenBank/DDBJ whole genome shotgun (WGS) entry which is preliminary data.</text>
</comment>
<accession>A0A5C6F5M7</accession>
<protein>
    <submittedName>
        <fullName evidence="1">Uncharacterized protein</fullName>
    </submittedName>
</protein>
<dbReference type="EMBL" id="SJPW01000003">
    <property type="protein sequence ID" value="TWU57013.1"/>
    <property type="molecule type" value="Genomic_DNA"/>
</dbReference>
<dbReference type="AlphaFoldDB" id="A0A5C6F5M7"/>
<organism evidence="1 2">
    <name type="scientific">Rubripirellula tenax</name>
    <dbReference type="NCBI Taxonomy" id="2528015"/>
    <lineage>
        <taxon>Bacteria</taxon>
        <taxon>Pseudomonadati</taxon>
        <taxon>Planctomycetota</taxon>
        <taxon>Planctomycetia</taxon>
        <taxon>Pirellulales</taxon>
        <taxon>Pirellulaceae</taxon>
        <taxon>Rubripirellula</taxon>
    </lineage>
</organism>
<name>A0A5C6F5M7_9BACT</name>